<dbReference type="PANTHER" id="PTHR14226">
    <property type="entry name" value="NEUROPATHY TARGET ESTERASE/SWISS CHEESE D.MELANOGASTER"/>
    <property type="match status" value="1"/>
</dbReference>
<feature type="active site" description="Proton acceptor" evidence="4">
    <location>
        <position position="223"/>
    </location>
</feature>
<dbReference type="PANTHER" id="PTHR14226:SF57">
    <property type="entry name" value="BLR7027 PROTEIN"/>
    <property type="match status" value="1"/>
</dbReference>
<dbReference type="SUPFAM" id="SSF52151">
    <property type="entry name" value="FabD/lysophospholipase-like"/>
    <property type="match status" value="1"/>
</dbReference>
<dbReference type="Proteomes" id="UP001168613">
    <property type="component" value="Unassembled WGS sequence"/>
</dbReference>
<dbReference type="Gene3D" id="3.40.1090.10">
    <property type="entry name" value="Cytosolic phospholipase A2 catalytic domain"/>
    <property type="match status" value="1"/>
</dbReference>
<dbReference type="InterPro" id="IPR016035">
    <property type="entry name" value="Acyl_Trfase/lysoPLipase"/>
</dbReference>
<evidence type="ECO:0000256" key="1">
    <source>
        <dbReference type="ARBA" id="ARBA00022801"/>
    </source>
</evidence>
<protein>
    <submittedName>
        <fullName evidence="6">Patatin-like phospholipase family protein</fullName>
    </submittedName>
</protein>
<keyword evidence="1 4" id="KW-0378">Hydrolase</keyword>
<comment type="caution">
    <text evidence="4">Lacks conserved residue(s) required for the propagation of feature annotation.</text>
</comment>
<feature type="domain" description="PNPLA" evidence="5">
    <location>
        <begin position="11"/>
        <end position="236"/>
    </location>
</feature>
<dbReference type="EMBL" id="JAJHNU010000001">
    <property type="protein sequence ID" value="MDN4120539.1"/>
    <property type="molecule type" value="Genomic_DNA"/>
</dbReference>
<evidence type="ECO:0000256" key="3">
    <source>
        <dbReference type="ARBA" id="ARBA00023098"/>
    </source>
</evidence>
<evidence type="ECO:0000256" key="4">
    <source>
        <dbReference type="PROSITE-ProRule" id="PRU01161"/>
    </source>
</evidence>
<feature type="short sequence motif" description="GXGXXG" evidence="4">
    <location>
        <begin position="15"/>
        <end position="20"/>
    </location>
</feature>
<dbReference type="PROSITE" id="PS51635">
    <property type="entry name" value="PNPLA"/>
    <property type="match status" value="1"/>
</dbReference>
<keyword evidence="2 4" id="KW-0442">Lipid degradation</keyword>
<gene>
    <name evidence="6" type="ORF">LMS43_04480</name>
</gene>
<dbReference type="Pfam" id="PF01734">
    <property type="entry name" value="Patatin"/>
    <property type="match status" value="1"/>
</dbReference>
<sequence length="398" mass="43190">MDAGLQTSLALVLTGGGARGAYQAGVLSGLLDILDPDRQEGFQNPFGIICGSSAGSINAAAYACRADHPHEAADRIQHLWANLCTQDIFYADPILLSRTGINWMGALLLGWVAPALRRHIPHSMLDNTPLRTLLRTHLEFDRLQPNLEQGALSALAITAAAYTSGEHLTFYQSKNTIKPWRRSLRRAVPGRIGVDHLMASSAIPFVFPAQSMLVGNNTIWCGDGTMRQLAPISPAIHLGAEKVLVVGTGYNDNTYHSEPDTDPPYPSLAQIGGYALSNIFLDSVAMDIERTESINTLLAYMPANGLKSQSLRPVSTFAISPSRSLDEIATKHIKQMPAAARTLFRVLGVSAKSGPTTGGGLISYLLFESGYTRELIELGKTDTMNRREEIRAFFMETP</sequence>
<feature type="active site" description="Nucleophile" evidence="4">
    <location>
        <position position="53"/>
    </location>
</feature>
<dbReference type="RefSeq" id="WP_266122154.1">
    <property type="nucleotide sequence ID" value="NZ_JAJHNU010000001.1"/>
</dbReference>
<evidence type="ECO:0000259" key="5">
    <source>
        <dbReference type="PROSITE" id="PS51635"/>
    </source>
</evidence>
<dbReference type="InterPro" id="IPR002641">
    <property type="entry name" value="PNPLA_dom"/>
</dbReference>
<feature type="short sequence motif" description="GXSXG" evidence="4">
    <location>
        <begin position="51"/>
        <end position="55"/>
    </location>
</feature>
<evidence type="ECO:0000313" key="6">
    <source>
        <dbReference type="EMBL" id="MDN4120539.1"/>
    </source>
</evidence>
<evidence type="ECO:0000256" key="2">
    <source>
        <dbReference type="ARBA" id="ARBA00022963"/>
    </source>
</evidence>
<dbReference type="InterPro" id="IPR050301">
    <property type="entry name" value="NTE"/>
</dbReference>
<keyword evidence="7" id="KW-1185">Reference proteome</keyword>
<evidence type="ECO:0000313" key="7">
    <source>
        <dbReference type="Proteomes" id="UP001168613"/>
    </source>
</evidence>
<comment type="caution">
    <text evidence="6">The sequence shown here is derived from an EMBL/GenBank/DDBJ whole genome shotgun (WGS) entry which is preliminary data.</text>
</comment>
<keyword evidence="3 4" id="KW-0443">Lipid metabolism</keyword>
<name>A0ABT8EGW7_9BURK</name>
<organism evidence="6 7">
    <name type="scientific">Alcaligenes endophyticus</name>
    <dbReference type="NCBI Taxonomy" id="1929088"/>
    <lineage>
        <taxon>Bacteria</taxon>
        <taxon>Pseudomonadati</taxon>
        <taxon>Pseudomonadota</taxon>
        <taxon>Betaproteobacteria</taxon>
        <taxon>Burkholderiales</taxon>
        <taxon>Alcaligenaceae</taxon>
        <taxon>Alcaligenes</taxon>
    </lineage>
</organism>
<proteinExistence type="predicted"/>
<accession>A0ABT8EGW7</accession>
<reference evidence="6" key="1">
    <citation type="submission" date="2021-11" db="EMBL/GenBank/DDBJ databases">
        <title>Draft genome sequence of Alcaligenes endophyticus type strain CCUG 75668T.</title>
        <authorList>
            <person name="Salva-Serra F."/>
            <person name="Duran R.E."/>
            <person name="Seeger M."/>
            <person name="Moore E.R.B."/>
            <person name="Jaen-Luchoro D."/>
        </authorList>
    </citation>
    <scope>NUCLEOTIDE SEQUENCE</scope>
    <source>
        <strain evidence="6">CCUG 75668</strain>
    </source>
</reference>